<dbReference type="SUPFAM" id="SSF55874">
    <property type="entry name" value="ATPase domain of HSP90 chaperone/DNA topoisomerase II/histidine kinase"/>
    <property type="match status" value="1"/>
</dbReference>
<dbReference type="Pfam" id="PF02518">
    <property type="entry name" value="HATPase_c"/>
    <property type="match status" value="1"/>
</dbReference>
<dbReference type="AlphaFoldDB" id="A0A5M8S650"/>
<dbReference type="PANTHER" id="PTHR24421:SF40">
    <property type="entry name" value="SENSOR HISTIDINE KINASE YHCY"/>
    <property type="match status" value="1"/>
</dbReference>
<name>A0A5M8S650_9BACI</name>
<dbReference type="InterPro" id="IPR036890">
    <property type="entry name" value="HATPase_C_sf"/>
</dbReference>
<dbReference type="STRING" id="1925020.BTA30_12295"/>
<feature type="domain" description="GAF" evidence="6">
    <location>
        <begin position="25"/>
        <end position="176"/>
    </location>
</feature>
<dbReference type="PANTHER" id="PTHR24421">
    <property type="entry name" value="NITRATE/NITRITE SENSOR PROTEIN NARX-RELATED"/>
    <property type="match status" value="1"/>
</dbReference>
<comment type="caution">
    <text evidence="8">The sequence shown here is derived from an EMBL/GenBank/DDBJ whole genome shotgun (WGS) entry which is preliminary data.</text>
</comment>
<proteinExistence type="predicted"/>
<evidence type="ECO:0000256" key="5">
    <source>
        <dbReference type="ARBA" id="ARBA00023012"/>
    </source>
</evidence>
<dbReference type="SMART" id="SM00065">
    <property type="entry name" value="GAF"/>
    <property type="match status" value="1"/>
</dbReference>
<dbReference type="InterPro" id="IPR003594">
    <property type="entry name" value="HATPase_dom"/>
</dbReference>
<dbReference type="InterPro" id="IPR050482">
    <property type="entry name" value="Sensor_HK_TwoCompSys"/>
</dbReference>
<dbReference type="RefSeq" id="WP_148956304.1">
    <property type="nucleotide sequence ID" value="NZ_QSND01000001.1"/>
</dbReference>
<organism evidence="8 9">
    <name type="scientific">Bacillus swezeyi</name>
    <dbReference type="NCBI Taxonomy" id="1925020"/>
    <lineage>
        <taxon>Bacteria</taxon>
        <taxon>Bacillati</taxon>
        <taxon>Bacillota</taxon>
        <taxon>Bacilli</taxon>
        <taxon>Bacillales</taxon>
        <taxon>Bacillaceae</taxon>
        <taxon>Bacillus</taxon>
    </lineage>
</organism>
<dbReference type="InterPro" id="IPR029016">
    <property type="entry name" value="GAF-like_dom_sf"/>
</dbReference>
<dbReference type="GO" id="GO:0000155">
    <property type="term" value="F:phosphorelay sensor kinase activity"/>
    <property type="evidence" value="ECO:0007669"/>
    <property type="project" value="InterPro"/>
</dbReference>
<dbReference type="InterPro" id="IPR003018">
    <property type="entry name" value="GAF"/>
</dbReference>
<accession>A0A5M8S650</accession>
<dbReference type="Pfam" id="PF07730">
    <property type="entry name" value="HisKA_3"/>
    <property type="match status" value="1"/>
</dbReference>
<sequence>MREDTRFEKLKTLKEIAETLNEGNYVKETLDAVLKKLLHLTGLKTAWLFLIDEKGGFELAASAFLPEALAYDDSRLLCEGGCYCLQQYRDEHLERATNMIHCQRIDKAIKMNSGDPEGITQHATVPLRDQNKRFGLLNVAAPGKIHFNREELALLEAVALQIGTAIKRMKLAETERKNVLLTERNRLAQDLHDSVNQMIFSLSLTAKAAGEMTNNPEVCEMLEFIQDISHEALLEMRALIWQLRPQGLEEGLGAALEKYAEVLGLDVKMTLSGVLRLSPAEEELFWRLSQEALNNCKKHAEAELIHVNICVSPSSAVLEIEDDGKGFSYDPDSAIPTLGLKGMKERTEKAGGTFHLESDMNKGTKIRVVLPCRGEKGEAKWKK</sequence>
<evidence type="ECO:0000259" key="7">
    <source>
        <dbReference type="SMART" id="SM00387"/>
    </source>
</evidence>
<dbReference type="Proteomes" id="UP000324326">
    <property type="component" value="Unassembled WGS sequence"/>
</dbReference>
<dbReference type="EC" id="2.7.13.3" evidence="2"/>
<dbReference type="Gene3D" id="3.30.450.40">
    <property type="match status" value="1"/>
</dbReference>
<dbReference type="EMBL" id="QSND01000001">
    <property type="protein sequence ID" value="KAA6453642.1"/>
    <property type="molecule type" value="Genomic_DNA"/>
</dbReference>
<dbReference type="GO" id="GO:0046983">
    <property type="term" value="F:protein dimerization activity"/>
    <property type="evidence" value="ECO:0007669"/>
    <property type="project" value="InterPro"/>
</dbReference>
<evidence type="ECO:0000256" key="3">
    <source>
        <dbReference type="ARBA" id="ARBA00022679"/>
    </source>
</evidence>
<protein>
    <recommendedName>
        <fullName evidence="2">histidine kinase</fullName>
        <ecNumber evidence="2">2.7.13.3</ecNumber>
    </recommendedName>
</protein>
<dbReference type="SUPFAM" id="SSF55781">
    <property type="entry name" value="GAF domain-like"/>
    <property type="match status" value="1"/>
</dbReference>
<dbReference type="GO" id="GO:0016020">
    <property type="term" value="C:membrane"/>
    <property type="evidence" value="ECO:0007669"/>
    <property type="project" value="InterPro"/>
</dbReference>
<keyword evidence="5" id="KW-0902">Two-component regulatory system</keyword>
<evidence type="ECO:0000256" key="1">
    <source>
        <dbReference type="ARBA" id="ARBA00000085"/>
    </source>
</evidence>
<comment type="catalytic activity">
    <reaction evidence="1">
        <text>ATP + protein L-histidine = ADP + protein N-phospho-L-histidine.</text>
        <dbReference type="EC" id="2.7.13.3"/>
    </reaction>
</comment>
<dbReference type="Pfam" id="PF01590">
    <property type="entry name" value="GAF"/>
    <property type="match status" value="1"/>
</dbReference>
<dbReference type="CDD" id="cd16917">
    <property type="entry name" value="HATPase_UhpB-NarQ-NarX-like"/>
    <property type="match status" value="1"/>
</dbReference>
<evidence type="ECO:0000256" key="4">
    <source>
        <dbReference type="ARBA" id="ARBA00022777"/>
    </source>
</evidence>
<reference evidence="8 9" key="1">
    <citation type="submission" date="2018-08" db="EMBL/GenBank/DDBJ databases">
        <title>Bacillus phenotypic plasticity.</title>
        <authorList>
            <person name="Hurtado E."/>
        </authorList>
    </citation>
    <scope>NUCLEOTIDE SEQUENCE [LARGE SCALE GENOMIC DNA]</scope>
    <source>
        <strain evidence="8 9">427</strain>
    </source>
</reference>
<dbReference type="Gene3D" id="3.30.565.10">
    <property type="entry name" value="Histidine kinase-like ATPase, C-terminal domain"/>
    <property type="match status" value="1"/>
</dbReference>
<keyword evidence="3" id="KW-0808">Transferase</keyword>
<evidence type="ECO:0000313" key="8">
    <source>
        <dbReference type="EMBL" id="KAA6453642.1"/>
    </source>
</evidence>
<feature type="domain" description="Histidine kinase/HSP90-like ATPase" evidence="7">
    <location>
        <begin position="280"/>
        <end position="374"/>
    </location>
</feature>
<evidence type="ECO:0000256" key="2">
    <source>
        <dbReference type="ARBA" id="ARBA00012438"/>
    </source>
</evidence>
<evidence type="ECO:0000259" key="6">
    <source>
        <dbReference type="SMART" id="SM00065"/>
    </source>
</evidence>
<keyword evidence="4" id="KW-0418">Kinase</keyword>
<dbReference type="Gene3D" id="1.20.5.1930">
    <property type="match status" value="1"/>
</dbReference>
<dbReference type="SMART" id="SM00387">
    <property type="entry name" value="HATPase_c"/>
    <property type="match status" value="1"/>
</dbReference>
<evidence type="ECO:0000313" key="9">
    <source>
        <dbReference type="Proteomes" id="UP000324326"/>
    </source>
</evidence>
<dbReference type="InterPro" id="IPR011712">
    <property type="entry name" value="Sig_transdc_His_kin_sub3_dim/P"/>
</dbReference>
<gene>
    <name evidence="8" type="ORF">DX927_04920</name>
</gene>